<dbReference type="EMBL" id="DWXN01000006">
    <property type="protein sequence ID" value="HJB74679.1"/>
    <property type="molecule type" value="Genomic_DNA"/>
</dbReference>
<name>A0A9D2MIJ2_9FIRM</name>
<dbReference type="Gene3D" id="3.40.50.1000">
    <property type="entry name" value="HAD superfamily/HAD-like"/>
    <property type="match status" value="1"/>
</dbReference>
<dbReference type="GO" id="GO:0005886">
    <property type="term" value="C:plasma membrane"/>
    <property type="evidence" value="ECO:0007669"/>
    <property type="project" value="UniProtKB-SubCell"/>
</dbReference>
<evidence type="ECO:0000313" key="14">
    <source>
        <dbReference type="Proteomes" id="UP000823877"/>
    </source>
</evidence>
<dbReference type="EC" id="7.2.2.21" evidence="9"/>
<reference evidence="13" key="2">
    <citation type="submission" date="2021-04" db="EMBL/GenBank/DDBJ databases">
        <authorList>
            <person name="Gilroy R."/>
        </authorList>
    </citation>
    <scope>NUCLEOTIDE SEQUENCE</scope>
    <source>
        <strain evidence="13">CHK188-16595</strain>
    </source>
</reference>
<keyword evidence="6" id="KW-1278">Translocase</keyword>
<evidence type="ECO:0000256" key="7">
    <source>
        <dbReference type="ARBA" id="ARBA00022989"/>
    </source>
</evidence>
<dbReference type="InterPro" id="IPR059000">
    <property type="entry name" value="ATPase_P-type_domA"/>
</dbReference>
<feature type="transmembrane region" description="Helical" evidence="11">
    <location>
        <begin position="311"/>
        <end position="331"/>
    </location>
</feature>
<dbReference type="Gene3D" id="2.70.150.10">
    <property type="entry name" value="Calcium-transporting ATPase, cytoplasmic transduction domain A"/>
    <property type="match status" value="1"/>
</dbReference>
<dbReference type="InterPro" id="IPR027256">
    <property type="entry name" value="P-typ_ATPase_IB"/>
</dbReference>
<evidence type="ECO:0000313" key="13">
    <source>
        <dbReference type="EMBL" id="HJB74679.1"/>
    </source>
</evidence>
<keyword evidence="4 11" id="KW-0812">Transmembrane</keyword>
<reference evidence="13" key="1">
    <citation type="journal article" date="2021" name="PeerJ">
        <title>Extensive microbial diversity within the chicken gut microbiome revealed by metagenomics and culture.</title>
        <authorList>
            <person name="Gilroy R."/>
            <person name="Ravi A."/>
            <person name="Getino M."/>
            <person name="Pursley I."/>
            <person name="Horton D.L."/>
            <person name="Alikhan N.F."/>
            <person name="Baker D."/>
            <person name="Gharbi K."/>
            <person name="Hall N."/>
            <person name="Watson M."/>
            <person name="Adriaenssens E.M."/>
            <person name="Foster-Nyarko E."/>
            <person name="Jarju S."/>
            <person name="Secka A."/>
            <person name="Antonio M."/>
            <person name="Oren A."/>
            <person name="Chaudhuri R.R."/>
            <person name="La Ragione R."/>
            <person name="Hildebrand F."/>
            <person name="Pallen M.J."/>
        </authorList>
    </citation>
    <scope>NUCLEOTIDE SEQUENCE</scope>
    <source>
        <strain evidence="13">CHK188-16595</strain>
    </source>
</reference>
<evidence type="ECO:0000256" key="4">
    <source>
        <dbReference type="ARBA" id="ARBA00022692"/>
    </source>
</evidence>
<dbReference type="GO" id="GO:0008551">
    <property type="term" value="F:P-type cadmium transporter activity"/>
    <property type="evidence" value="ECO:0007669"/>
    <property type="project" value="UniProtKB-EC"/>
</dbReference>
<dbReference type="GO" id="GO:0005524">
    <property type="term" value="F:ATP binding"/>
    <property type="evidence" value="ECO:0007669"/>
    <property type="project" value="UniProtKB-UniRule"/>
</dbReference>
<feature type="transmembrane region" description="Helical" evidence="11">
    <location>
        <begin position="618"/>
        <end position="637"/>
    </location>
</feature>
<dbReference type="Pfam" id="PF00122">
    <property type="entry name" value="E1-E2_ATPase"/>
    <property type="match status" value="1"/>
</dbReference>
<dbReference type="SFLD" id="SFLDS00003">
    <property type="entry name" value="Haloacid_Dehalogenase"/>
    <property type="match status" value="1"/>
</dbReference>
<dbReference type="NCBIfam" id="TIGR01494">
    <property type="entry name" value="ATPase_P-type"/>
    <property type="match status" value="1"/>
</dbReference>
<evidence type="ECO:0000256" key="11">
    <source>
        <dbReference type="RuleBase" id="RU362081"/>
    </source>
</evidence>
<evidence type="ECO:0000256" key="5">
    <source>
        <dbReference type="ARBA" id="ARBA00022723"/>
    </source>
</evidence>
<dbReference type="GO" id="GO:0046872">
    <property type="term" value="F:metal ion binding"/>
    <property type="evidence" value="ECO:0007669"/>
    <property type="project" value="UniProtKB-KW"/>
</dbReference>
<dbReference type="SFLD" id="SFLDG00002">
    <property type="entry name" value="C1.7:_P-type_atpase_like"/>
    <property type="match status" value="1"/>
</dbReference>
<dbReference type="PROSITE" id="PS00154">
    <property type="entry name" value="ATPASE_E1_E2"/>
    <property type="match status" value="1"/>
</dbReference>
<dbReference type="InterPro" id="IPR023298">
    <property type="entry name" value="ATPase_P-typ_TM_dom_sf"/>
</dbReference>
<evidence type="ECO:0000256" key="1">
    <source>
        <dbReference type="ARBA" id="ARBA00004141"/>
    </source>
</evidence>
<evidence type="ECO:0000256" key="6">
    <source>
        <dbReference type="ARBA" id="ARBA00022967"/>
    </source>
</evidence>
<keyword evidence="3" id="KW-0104">Cadmium</keyword>
<dbReference type="NCBIfam" id="TIGR01525">
    <property type="entry name" value="ATPase-IB_hvy"/>
    <property type="match status" value="1"/>
</dbReference>
<feature type="domain" description="P-type ATPase A" evidence="12">
    <location>
        <begin position="161"/>
        <end position="260"/>
    </location>
</feature>
<dbReference type="InterPro" id="IPR044492">
    <property type="entry name" value="P_typ_ATPase_HD_dom"/>
</dbReference>
<dbReference type="SUPFAM" id="SSF81665">
    <property type="entry name" value="Calcium ATPase, transmembrane domain M"/>
    <property type="match status" value="1"/>
</dbReference>
<dbReference type="InterPro" id="IPR001757">
    <property type="entry name" value="P_typ_ATPase"/>
</dbReference>
<keyword evidence="8 11" id="KW-0472">Membrane</keyword>
<keyword evidence="5 11" id="KW-0479">Metal-binding</keyword>
<dbReference type="SUPFAM" id="SSF81653">
    <property type="entry name" value="Calcium ATPase, transduction domain A"/>
    <property type="match status" value="1"/>
</dbReference>
<organism evidence="13 14">
    <name type="scientific">Candidatus Eubacterium faecale</name>
    <dbReference type="NCBI Taxonomy" id="2838568"/>
    <lineage>
        <taxon>Bacteria</taxon>
        <taxon>Bacillati</taxon>
        <taxon>Bacillota</taxon>
        <taxon>Clostridia</taxon>
        <taxon>Eubacteriales</taxon>
        <taxon>Eubacteriaceae</taxon>
        <taxon>Eubacterium</taxon>
    </lineage>
</organism>
<dbReference type="NCBIfam" id="TIGR01512">
    <property type="entry name" value="ATPase-IB2_Cd"/>
    <property type="match status" value="1"/>
</dbReference>
<dbReference type="InterPro" id="IPR036412">
    <property type="entry name" value="HAD-like_sf"/>
</dbReference>
<comment type="caution">
    <text evidence="13">The sequence shown here is derived from an EMBL/GenBank/DDBJ whole genome shotgun (WGS) entry which is preliminary data.</text>
</comment>
<evidence type="ECO:0000256" key="2">
    <source>
        <dbReference type="ARBA" id="ARBA00006024"/>
    </source>
</evidence>
<dbReference type="InterPro" id="IPR023299">
    <property type="entry name" value="ATPase_P-typ_cyto_dom_N"/>
</dbReference>
<dbReference type="InterPro" id="IPR023214">
    <property type="entry name" value="HAD_sf"/>
</dbReference>
<comment type="similarity">
    <text evidence="2 11">Belongs to the cation transport ATPase (P-type) (TC 3.A.3) family. Type IB subfamily.</text>
</comment>
<dbReference type="SUPFAM" id="SSF56784">
    <property type="entry name" value="HAD-like"/>
    <property type="match status" value="1"/>
</dbReference>
<evidence type="ECO:0000256" key="9">
    <source>
        <dbReference type="ARBA" id="ARBA00039103"/>
    </source>
</evidence>
<dbReference type="PANTHER" id="PTHR48085">
    <property type="entry name" value="CADMIUM/ZINC-TRANSPORTING ATPASE HMA2-RELATED"/>
    <property type="match status" value="1"/>
</dbReference>
<dbReference type="Pfam" id="PF00702">
    <property type="entry name" value="Hydrolase"/>
    <property type="match status" value="1"/>
</dbReference>
<feature type="transmembrane region" description="Helical" evidence="11">
    <location>
        <begin position="73"/>
        <end position="94"/>
    </location>
</feature>
<feature type="transmembrane region" description="Helical" evidence="11">
    <location>
        <begin position="50"/>
        <end position="67"/>
    </location>
</feature>
<dbReference type="AlphaFoldDB" id="A0A9D2MIJ2"/>
<proteinExistence type="inferred from homology"/>
<sequence length="675" mass="72695">MADQHKHAHAHEHEQDHAHGETCACGHSHGDACGCGHDHEHGGEVNKKAFALKMGFGIALFIAGYLINELTALPFYVPLIIFAASYLVVGFNILKEAVEGVFRGNIFNENFLMSIASIGAFIIGEYAEGCAVVILYTIGEFLQDLAVGKSRKSITDMIRSAPQKVHVERNGKLVEEDPEKIHAGEVFVVNPGEKIELDGVIESGSAEVDMAALTGESIPVSLGAGDEILSGSINIDGMLKIKATKEFKDSTVSRILSMIEDADSKKSHAEKFISRFAKIYTPIVCLIALLIIVVPPLFFGGEWKDWAYRGLSALVVSCPCAIVISIPLGFFSGLGASSKQGVLIKGSNYLEMLSKFDVAVFDKTGTITSGKFEFVSCECVNCHCENKKEHRELLGLIAACEKYSTHPIAKSVNLAFGQFADGLEVTDAKNYAGMGVSAVINGKQYYAGNEKMMKKAGVDFKETKLVGTAIYLCSEEEFLGDIVFADVIKSDSKEAISDLYDLGVKKTVMLTGDRAEIAADIAKKAGINEYYSKLLPDEKVDKVRKIKAGSEDIVLYTGDGINDAPVLAQADIGVAMGGIGSDVAIEAADVVIMGDSLSKIPVARRIAKKTMNIVHENIIFSIGIKVLIIIGCAIGIFDENAMWLAVFGDVGVCLIAVANSLRALHYKAKKKKRSK</sequence>
<protein>
    <recommendedName>
        <fullName evidence="9">Cd(2+)-exporting ATPase</fullName>
        <ecNumber evidence="9">7.2.2.21</ecNumber>
    </recommendedName>
</protein>
<keyword evidence="7 11" id="KW-1133">Transmembrane helix</keyword>
<accession>A0A9D2MIJ2</accession>
<keyword evidence="11" id="KW-0547">Nucleotide-binding</keyword>
<dbReference type="InterPro" id="IPR018303">
    <property type="entry name" value="ATPase_P-typ_P_site"/>
</dbReference>
<dbReference type="InterPro" id="IPR008250">
    <property type="entry name" value="ATPase_P-typ_transduc_dom_A_sf"/>
</dbReference>
<dbReference type="InterPro" id="IPR051014">
    <property type="entry name" value="Cation_Transport_ATPase_IB"/>
</dbReference>
<dbReference type="Gene3D" id="3.40.1110.10">
    <property type="entry name" value="Calcium-transporting ATPase, cytoplasmic domain N"/>
    <property type="match status" value="1"/>
</dbReference>
<keyword evidence="11" id="KW-1003">Cell membrane</keyword>
<dbReference type="GO" id="GO:0016887">
    <property type="term" value="F:ATP hydrolysis activity"/>
    <property type="evidence" value="ECO:0007669"/>
    <property type="project" value="InterPro"/>
</dbReference>
<feature type="transmembrane region" description="Helical" evidence="11">
    <location>
        <begin position="643"/>
        <end position="664"/>
    </location>
</feature>
<evidence type="ECO:0000256" key="10">
    <source>
        <dbReference type="ARBA" id="ARBA00049338"/>
    </source>
</evidence>
<dbReference type="Proteomes" id="UP000823877">
    <property type="component" value="Unassembled WGS sequence"/>
</dbReference>
<gene>
    <name evidence="13" type="primary">cadA</name>
    <name evidence="13" type="ORF">IAA37_03280</name>
</gene>
<comment type="catalytic activity">
    <reaction evidence="10">
        <text>Cd(2+)(in) + ATP + H2O = Cd(2+)(out) + ADP + phosphate + H(+)</text>
        <dbReference type="Rhea" id="RHEA:12132"/>
        <dbReference type="ChEBI" id="CHEBI:15377"/>
        <dbReference type="ChEBI" id="CHEBI:15378"/>
        <dbReference type="ChEBI" id="CHEBI:30616"/>
        <dbReference type="ChEBI" id="CHEBI:43474"/>
        <dbReference type="ChEBI" id="CHEBI:48775"/>
        <dbReference type="ChEBI" id="CHEBI:456216"/>
        <dbReference type="EC" id="7.2.2.21"/>
    </reaction>
</comment>
<feature type="transmembrane region" description="Helical" evidence="11">
    <location>
        <begin position="279"/>
        <end position="299"/>
    </location>
</feature>
<evidence type="ECO:0000256" key="8">
    <source>
        <dbReference type="ARBA" id="ARBA00023136"/>
    </source>
</evidence>
<keyword evidence="11" id="KW-0067">ATP-binding</keyword>
<dbReference type="PANTHER" id="PTHR48085:SF5">
    <property type="entry name" value="CADMIUM_ZINC-TRANSPORTING ATPASE HMA4-RELATED"/>
    <property type="match status" value="1"/>
</dbReference>
<dbReference type="SFLD" id="SFLDF00027">
    <property type="entry name" value="p-type_atpase"/>
    <property type="match status" value="1"/>
</dbReference>
<evidence type="ECO:0000256" key="3">
    <source>
        <dbReference type="ARBA" id="ARBA00022539"/>
    </source>
</evidence>
<evidence type="ECO:0000259" key="12">
    <source>
        <dbReference type="Pfam" id="PF00122"/>
    </source>
</evidence>
<comment type="subcellular location">
    <subcellularLocation>
        <location evidence="11">Cell membrane</location>
    </subcellularLocation>
    <subcellularLocation>
        <location evidence="1">Membrane</location>
        <topology evidence="1">Multi-pass membrane protein</topology>
    </subcellularLocation>
</comment>
<dbReference type="PRINTS" id="PR00119">
    <property type="entry name" value="CATATPASE"/>
</dbReference>